<dbReference type="EMBL" id="JBHSNP010000024">
    <property type="protein sequence ID" value="MFC5603705.1"/>
    <property type="molecule type" value="Genomic_DNA"/>
</dbReference>
<comment type="caution">
    <text evidence="2">The sequence shown here is derived from an EMBL/GenBank/DDBJ whole genome shotgun (WGS) entry which is preliminary data.</text>
</comment>
<evidence type="ECO:0000256" key="1">
    <source>
        <dbReference type="SAM" id="Phobius"/>
    </source>
</evidence>
<dbReference type="RefSeq" id="WP_381444615.1">
    <property type="nucleotide sequence ID" value="NZ_JBHSNP010000024.1"/>
</dbReference>
<keyword evidence="1" id="KW-0812">Transmembrane</keyword>
<evidence type="ECO:0008006" key="4">
    <source>
        <dbReference type="Google" id="ProtNLM"/>
    </source>
</evidence>
<accession>A0ABW0U0M7</accession>
<protein>
    <recommendedName>
        <fullName evidence="4">DUF4367 domain-containing protein</fullName>
    </recommendedName>
</protein>
<sequence length="244" mass="28144">MSKFDERIKRELEKQTDEDVHELKDDVWNEINKELFEGKRSEMKRKKRWVPAVLIAAAALILAFTLQTEPGLALIKGIKDMFAPEKEIIQSIEGQDEPTEVHLNEGKDSEYIIYVDESRYKMIKGEDADIITTIEPLPEKYPEVSMEIKQYPSDKPEALVKEIEEKLKVDFPDLRGVETVSEPVEGYWLHGLTESTWDGKVIDVYVISNGKDGSFVITEKYFLEAAEGHGARFYHMLQSFEIIE</sequence>
<name>A0ABW0U0M7_9BACL</name>
<dbReference type="Proteomes" id="UP001596071">
    <property type="component" value="Unassembled WGS sequence"/>
</dbReference>
<proteinExistence type="predicted"/>
<feature type="transmembrane region" description="Helical" evidence="1">
    <location>
        <begin position="49"/>
        <end position="66"/>
    </location>
</feature>
<keyword evidence="1" id="KW-0472">Membrane</keyword>
<evidence type="ECO:0000313" key="3">
    <source>
        <dbReference type="Proteomes" id="UP001596071"/>
    </source>
</evidence>
<reference evidence="3" key="1">
    <citation type="journal article" date="2019" name="Int. J. Syst. Evol. Microbiol.">
        <title>The Global Catalogue of Microorganisms (GCM) 10K type strain sequencing project: providing services to taxonomists for standard genome sequencing and annotation.</title>
        <authorList>
            <consortium name="The Broad Institute Genomics Platform"/>
            <consortium name="The Broad Institute Genome Sequencing Center for Infectious Disease"/>
            <person name="Wu L."/>
            <person name="Ma J."/>
        </authorList>
    </citation>
    <scope>NUCLEOTIDE SEQUENCE [LARGE SCALE GENOMIC DNA]</scope>
    <source>
        <strain evidence="3">KACC 11299</strain>
    </source>
</reference>
<organism evidence="2 3">
    <name type="scientific">Sporosarcina koreensis</name>
    <dbReference type="NCBI Taxonomy" id="334735"/>
    <lineage>
        <taxon>Bacteria</taxon>
        <taxon>Bacillati</taxon>
        <taxon>Bacillota</taxon>
        <taxon>Bacilli</taxon>
        <taxon>Bacillales</taxon>
        <taxon>Caryophanaceae</taxon>
        <taxon>Sporosarcina</taxon>
    </lineage>
</organism>
<gene>
    <name evidence="2" type="ORF">ACFPTP_10790</name>
</gene>
<keyword evidence="3" id="KW-1185">Reference proteome</keyword>
<keyword evidence="1" id="KW-1133">Transmembrane helix</keyword>
<evidence type="ECO:0000313" key="2">
    <source>
        <dbReference type="EMBL" id="MFC5603705.1"/>
    </source>
</evidence>